<comment type="caution">
    <text evidence="1">The sequence shown here is derived from an EMBL/GenBank/DDBJ whole genome shotgun (WGS) entry which is preliminary data.</text>
</comment>
<gene>
    <name evidence="1" type="ORF">GCM10009864_32170</name>
</gene>
<organism evidence="1 2">
    <name type="scientific">Streptomyces lunalinharesii</name>
    <dbReference type="NCBI Taxonomy" id="333384"/>
    <lineage>
        <taxon>Bacteria</taxon>
        <taxon>Bacillati</taxon>
        <taxon>Actinomycetota</taxon>
        <taxon>Actinomycetes</taxon>
        <taxon>Kitasatosporales</taxon>
        <taxon>Streptomycetaceae</taxon>
        <taxon>Streptomyces</taxon>
    </lineage>
</organism>
<protein>
    <recommendedName>
        <fullName evidence="3">SUKH-4 immunity protein of toxin-antitoxin system</fullName>
    </recommendedName>
</protein>
<accession>A0ABN3RVX9</accession>
<evidence type="ECO:0008006" key="3">
    <source>
        <dbReference type="Google" id="ProtNLM"/>
    </source>
</evidence>
<proteinExistence type="predicted"/>
<keyword evidence="2" id="KW-1185">Reference proteome</keyword>
<dbReference type="RefSeq" id="WP_344576034.1">
    <property type="nucleotide sequence ID" value="NZ_BAAARK010000008.1"/>
</dbReference>
<dbReference type="Proteomes" id="UP001500994">
    <property type="component" value="Unassembled WGS sequence"/>
</dbReference>
<sequence>MPQEAPDPLLLTADQAAARVLDWWENHRDDASRVNLAVDDDGVARPAVREVHRRVPDSILLDAAGKSAEGLFRELLDELGLERCRYAFEWGGQLRKLGRDHLVLIDGALSAGPTRRSAQPELVVHHLAEDLRLATGIGVVLAVPPDHKVRKGRTTLRLASPPADALPSPTALPAAVQALAFSEPRRVPLAVWRELIAAATAAGLTAPDTTAQEPAERITEAELAALAGQFADHLVHADGHVGFRDERTAEAVRGAYGPELPAAVGRHLVAWLRAQAPGFRHPDGWAAAGPLGRYAADGLAMHAVQAGLLDELLTDGTVVGQLPPDALVDAAHCAHDGSLPGNNAAADAVHLRMFGLHRPDQPSWAAWLHLMASARNDTALADGIAHCGVRLPWQPLWTHWRPPGACHLSYLRPGPVGTPFCVRWQGRPAVLSSGDHVHVWDLASGALLAGPWPAGEEFPVEARPALAWAAGEHPTPGPVSVRELSRAADTAEAVDGALEDLLHTCLDTGVAASPELPAPLVLSGPGGLFAVQPQPGVDRSAFDEPGGEPLLGTLTATEAATPAGAPDPSPHDLADLYGTDVYVTTATEDLPEGLTDPTARRVLTHTGLPEFDDQGLALQPSQPGFLQEVEWPEDHPEQPADDGPFYRLGLWMGGHVVLDGPTGHVLRCPTDYDDPTAEDGVLVATDLENFLTMAALFVTGRRLFLGLDNRDEVNVLRQHTEDALWNVDWKGSGAGAWQYPLHNE</sequence>
<name>A0ABN3RVX9_9ACTN</name>
<reference evidence="1 2" key="1">
    <citation type="journal article" date="2019" name="Int. J. Syst. Evol. Microbiol.">
        <title>The Global Catalogue of Microorganisms (GCM) 10K type strain sequencing project: providing services to taxonomists for standard genome sequencing and annotation.</title>
        <authorList>
            <consortium name="The Broad Institute Genomics Platform"/>
            <consortium name="The Broad Institute Genome Sequencing Center for Infectious Disease"/>
            <person name="Wu L."/>
            <person name="Ma J."/>
        </authorList>
    </citation>
    <scope>NUCLEOTIDE SEQUENCE [LARGE SCALE GENOMIC DNA]</scope>
    <source>
        <strain evidence="1 2">JCM 16374</strain>
    </source>
</reference>
<dbReference type="EMBL" id="BAAARK010000008">
    <property type="protein sequence ID" value="GAA2662140.1"/>
    <property type="molecule type" value="Genomic_DNA"/>
</dbReference>
<evidence type="ECO:0000313" key="2">
    <source>
        <dbReference type="Proteomes" id="UP001500994"/>
    </source>
</evidence>
<dbReference type="InterPro" id="IPR025851">
    <property type="entry name" value="SUKH-4"/>
</dbReference>
<dbReference type="Pfam" id="PF14435">
    <property type="entry name" value="SUKH-4"/>
    <property type="match status" value="1"/>
</dbReference>
<evidence type="ECO:0000313" key="1">
    <source>
        <dbReference type="EMBL" id="GAA2662140.1"/>
    </source>
</evidence>